<comment type="caution">
    <text evidence="1">The sequence shown here is derived from an EMBL/GenBank/DDBJ whole genome shotgun (WGS) entry which is preliminary data.</text>
</comment>
<name>A0ABD3BMR9_9LAMI</name>
<accession>A0ABD3BMR9</accession>
<evidence type="ECO:0000313" key="1">
    <source>
        <dbReference type="EMBL" id="KAL3618032.1"/>
    </source>
</evidence>
<organism evidence="1 2">
    <name type="scientific">Castilleja foliolosa</name>
    <dbReference type="NCBI Taxonomy" id="1961234"/>
    <lineage>
        <taxon>Eukaryota</taxon>
        <taxon>Viridiplantae</taxon>
        <taxon>Streptophyta</taxon>
        <taxon>Embryophyta</taxon>
        <taxon>Tracheophyta</taxon>
        <taxon>Spermatophyta</taxon>
        <taxon>Magnoliopsida</taxon>
        <taxon>eudicotyledons</taxon>
        <taxon>Gunneridae</taxon>
        <taxon>Pentapetalae</taxon>
        <taxon>asterids</taxon>
        <taxon>lamiids</taxon>
        <taxon>Lamiales</taxon>
        <taxon>Orobanchaceae</taxon>
        <taxon>Pedicularideae</taxon>
        <taxon>Castillejinae</taxon>
        <taxon>Castilleja</taxon>
    </lineage>
</organism>
<reference evidence="2" key="1">
    <citation type="journal article" date="2024" name="IScience">
        <title>Strigolactones Initiate the Formation of Haustorium-like Structures in Castilleja.</title>
        <authorList>
            <person name="Buerger M."/>
            <person name="Peterson D."/>
            <person name="Chory J."/>
        </authorList>
    </citation>
    <scope>NUCLEOTIDE SEQUENCE [LARGE SCALE GENOMIC DNA]</scope>
</reference>
<gene>
    <name evidence="1" type="ORF">CASFOL_038353</name>
</gene>
<dbReference type="AlphaFoldDB" id="A0ABD3BMR9"/>
<sequence length="244" mass="27849">MLNGDTRQPLAISSEPIHSSLAAILEKVVQMNRKYEYFFSQFETANDSSNKYDEIDTVPEECTHDITVHTSTVEYEIENRHDVCVDCPDPIAILINGAPQEDVIVDVSNVDDPVPQTKQVEVSSIVVVLNKQDQVIEFDDCDVRDLPIVCSYGLASPKIKRAENESVDTFYKIVGLTVIVIGGRSNPNVIYFLIYTLRTRWFLKSGRMLWIRGQEPKSGRRSETRSKESKAAYFQLYYIVWPFN</sequence>
<proteinExistence type="predicted"/>
<dbReference type="Proteomes" id="UP001632038">
    <property type="component" value="Unassembled WGS sequence"/>
</dbReference>
<dbReference type="SUPFAM" id="SSF52540">
    <property type="entry name" value="P-loop containing nucleoside triphosphate hydrolases"/>
    <property type="match status" value="1"/>
</dbReference>
<evidence type="ECO:0000313" key="2">
    <source>
        <dbReference type="Proteomes" id="UP001632038"/>
    </source>
</evidence>
<protein>
    <submittedName>
        <fullName evidence="1">Uncharacterized protein</fullName>
    </submittedName>
</protein>
<dbReference type="InterPro" id="IPR027417">
    <property type="entry name" value="P-loop_NTPase"/>
</dbReference>
<dbReference type="Gene3D" id="3.40.50.300">
    <property type="entry name" value="P-loop containing nucleotide triphosphate hydrolases"/>
    <property type="match status" value="1"/>
</dbReference>
<dbReference type="EMBL" id="JAVIJP010000081">
    <property type="protein sequence ID" value="KAL3618032.1"/>
    <property type="molecule type" value="Genomic_DNA"/>
</dbReference>
<keyword evidence="2" id="KW-1185">Reference proteome</keyword>